<name>A0A4R5MJX3_9SPHI</name>
<evidence type="ECO:0000313" key="3">
    <source>
        <dbReference type="Proteomes" id="UP000295668"/>
    </source>
</evidence>
<dbReference type="AlphaFoldDB" id="A0A4R5MJX3"/>
<keyword evidence="3" id="KW-1185">Reference proteome</keyword>
<evidence type="ECO:0000256" key="1">
    <source>
        <dbReference type="SAM" id="MobiDB-lite"/>
    </source>
</evidence>
<organism evidence="2 3">
    <name type="scientific">Pedobacter changchengzhani</name>
    <dbReference type="NCBI Taxonomy" id="2529274"/>
    <lineage>
        <taxon>Bacteria</taxon>
        <taxon>Pseudomonadati</taxon>
        <taxon>Bacteroidota</taxon>
        <taxon>Sphingobacteriia</taxon>
        <taxon>Sphingobacteriales</taxon>
        <taxon>Sphingobacteriaceae</taxon>
        <taxon>Pedobacter</taxon>
    </lineage>
</organism>
<feature type="compositionally biased region" description="Polar residues" evidence="1">
    <location>
        <begin position="91"/>
        <end position="102"/>
    </location>
</feature>
<proteinExistence type="predicted"/>
<comment type="caution">
    <text evidence="2">The sequence shown here is derived from an EMBL/GenBank/DDBJ whole genome shotgun (WGS) entry which is preliminary data.</text>
</comment>
<feature type="region of interest" description="Disordered" evidence="1">
    <location>
        <begin position="59"/>
        <end position="108"/>
    </location>
</feature>
<dbReference type="RefSeq" id="WP_133263120.1">
    <property type="nucleotide sequence ID" value="NZ_SJCY01000009.1"/>
</dbReference>
<evidence type="ECO:0000313" key="2">
    <source>
        <dbReference type="EMBL" id="TDG35505.1"/>
    </source>
</evidence>
<protein>
    <submittedName>
        <fullName evidence="2">Uncharacterized protein</fullName>
    </submittedName>
</protein>
<feature type="compositionally biased region" description="Basic and acidic residues" evidence="1">
    <location>
        <begin position="74"/>
        <end position="87"/>
    </location>
</feature>
<dbReference type="OrthoDB" id="767009at2"/>
<accession>A0A4R5MJX3</accession>
<dbReference type="Proteomes" id="UP000295668">
    <property type="component" value="Unassembled WGS sequence"/>
</dbReference>
<gene>
    <name evidence="2" type="ORF">EZJ43_12840</name>
</gene>
<sequence length="108" mass="11926">MKTSVYDNKEHLEGYVGTGAQKEKDKSAVQKKYDKLNDTNEVTSYGHEISTTPHIANFEARDGYDNSGTQGKDSLSDDSYHSKDLKPTVKSGASETGSSTENFRTKKI</sequence>
<reference evidence="2 3" key="1">
    <citation type="submission" date="2019-02" db="EMBL/GenBank/DDBJ databases">
        <title>Pedobacter sp. nov., a novel speices isolated from soil of pinguins habitat in Antarcitica.</title>
        <authorList>
            <person name="He R.-H."/>
        </authorList>
    </citation>
    <scope>NUCLEOTIDE SEQUENCE [LARGE SCALE GENOMIC DNA]</scope>
    <source>
        <strain evidence="2 3">E01020</strain>
    </source>
</reference>
<dbReference type="EMBL" id="SJCY01000009">
    <property type="protein sequence ID" value="TDG35505.1"/>
    <property type="molecule type" value="Genomic_DNA"/>
</dbReference>